<dbReference type="STRING" id="653733.Selin_1630"/>
<name>E6W0E2_DESIS</name>
<evidence type="ECO:0000313" key="1">
    <source>
        <dbReference type="EMBL" id="ADU66360.1"/>
    </source>
</evidence>
<reference evidence="1 2" key="1">
    <citation type="submission" date="2010-12" db="EMBL/GenBank/DDBJ databases">
        <title>Complete sequence of Desulfurispirillum indicum S5.</title>
        <authorList>
            <consortium name="US DOE Joint Genome Institute"/>
            <person name="Lucas S."/>
            <person name="Copeland A."/>
            <person name="Lapidus A."/>
            <person name="Cheng J.-F."/>
            <person name="Goodwin L."/>
            <person name="Pitluck S."/>
            <person name="Chertkov O."/>
            <person name="Held B."/>
            <person name="Detter J.C."/>
            <person name="Han C."/>
            <person name="Tapia R."/>
            <person name="Land M."/>
            <person name="Hauser L."/>
            <person name="Kyrpides N."/>
            <person name="Ivanova N."/>
            <person name="Mikhailova N."/>
            <person name="Haggblom M."/>
            <person name="Rauschenbach I."/>
            <person name="Bini E."/>
            <person name="Woyke T."/>
        </authorList>
    </citation>
    <scope>NUCLEOTIDE SEQUENCE [LARGE SCALE GENOMIC DNA]</scope>
    <source>
        <strain evidence="2">ATCC BAA-1389 / DSM 22839 / S5</strain>
    </source>
</reference>
<dbReference type="Gene3D" id="3.30.460.10">
    <property type="entry name" value="Beta Polymerase, domain 2"/>
    <property type="match status" value="1"/>
</dbReference>
<dbReference type="OrthoDB" id="9853481at2"/>
<proteinExistence type="predicted"/>
<accession>E6W0E2</accession>
<dbReference type="EMBL" id="CP002432">
    <property type="protein sequence ID" value="ADU66360.1"/>
    <property type="molecule type" value="Genomic_DNA"/>
</dbReference>
<organism evidence="1 2">
    <name type="scientific">Desulfurispirillum indicum (strain ATCC BAA-1389 / DSM 22839 / S5)</name>
    <dbReference type="NCBI Taxonomy" id="653733"/>
    <lineage>
        <taxon>Bacteria</taxon>
        <taxon>Pseudomonadati</taxon>
        <taxon>Chrysiogenota</taxon>
        <taxon>Chrysiogenia</taxon>
        <taxon>Chrysiogenales</taxon>
        <taxon>Chrysiogenaceae</taxon>
        <taxon>Desulfurispirillum</taxon>
    </lineage>
</organism>
<evidence type="ECO:0000313" key="2">
    <source>
        <dbReference type="Proteomes" id="UP000002572"/>
    </source>
</evidence>
<evidence type="ECO:0008006" key="3">
    <source>
        <dbReference type="Google" id="ProtNLM"/>
    </source>
</evidence>
<dbReference type="HOGENOM" id="CLU_1956037_0_0_0"/>
<dbReference type="InParanoid" id="E6W0E2"/>
<keyword evidence="2" id="KW-1185">Reference proteome</keyword>
<dbReference type="SUPFAM" id="SSF81301">
    <property type="entry name" value="Nucleotidyltransferase"/>
    <property type="match status" value="1"/>
</dbReference>
<gene>
    <name evidence="1" type="ordered locus">Selin_1630</name>
</gene>
<sequence length="128" mass="14617">MLHEALKQTNLTAEETRALEKALKQVKTKFAKVVTNAVIYGSTIKQSEPVKRKDLNVLVIMNQKDNDVARSLEEVLEQVDKKIKLDLKILSLEEYVAEAHLESSFYRKVTQEGVEIYKNDELLEPVSS</sequence>
<dbReference type="Proteomes" id="UP000002572">
    <property type="component" value="Chromosome"/>
</dbReference>
<dbReference type="KEGG" id="din:Selin_1630"/>
<dbReference type="AlphaFoldDB" id="E6W0E2"/>
<dbReference type="InterPro" id="IPR043519">
    <property type="entry name" value="NT_sf"/>
</dbReference>
<protein>
    <recommendedName>
        <fullName evidence="3">DNA polymerase beta domain protein region</fullName>
    </recommendedName>
</protein>
<dbReference type="RefSeq" id="WP_013506240.1">
    <property type="nucleotide sequence ID" value="NC_014836.1"/>
</dbReference>